<dbReference type="AlphaFoldDB" id="A0A1I3M6X1"/>
<feature type="compositionally biased region" description="Basic residues" evidence="1">
    <location>
        <begin position="74"/>
        <end position="93"/>
    </location>
</feature>
<dbReference type="Proteomes" id="UP000242560">
    <property type="component" value="Unassembled WGS sequence"/>
</dbReference>
<reference evidence="3" key="1">
    <citation type="submission" date="2016-10" db="EMBL/GenBank/DDBJ databases">
        <authorList>
            <person name="Varghese N."/>
            <person name="Submissions S."/>
        </authorList>
    </citation>
    <scope>NUCLEOTIDE SEQUENCE [LARGE SCALE GENOMIC DNA]</scope>
    <source>
        <strain evidence="3">DSM 22251</strain>
    </source>
</reference>
<protein>
    <submittedName>
        <fullName evidence="2">Uncharacterized protein</fullName>
    </submittedName>
</protein>
<sequence>MFNIETLRSKSDSDLTKITSDLGVKIAKNSNENDKIFAILDFQASNTKVAKDYFTATEKPADSPETPAPAPKKAPVKKAAPKKKKQKVRRKKPLQQLWNLK</sequence>
<evidence type="ECO:0000313" key="3">
    <source>
        <dbReference type="Proteomes" id="UP000242560"/>
    </source>
</evidence>
<proteinExistence type="predicted"/>
<dbReference type="EMBL" id="FORQ01000002">
    <property type="protein sequence ID" value="SFI92784.1"/>
    <property type="molecule type" value="Genomic_DNA"/>
</dbReference>
<evidence type="ECO:0000256" key="1">
    <source>
        <dbReference type="SAM" id="MobiDB-lite"/>
    </source>
</evidence>
<evidence type="ECO:0000313" key="2">
    <source>
        <dbReference type="EMBL" id="SFI92784.1"/>
    </source>
</evidence>
<keyword evidence="3" id="KW-1185">Reference proteome</keyword>
<organism evidence="2 3">
    <name type="scientific">Kaistella treverensis</name>
    <dbReference type="NCBI Taxonomy" id="631455"/>
    <lineage>
        <taxon>Bacteria</taxon>
        <taxon>Pseudomonadati</taxon>
        <taxon>Bacteroidota</taxon>
        <taxon>Flavobacteriia</taxon>
        <taxon>Flavobacteriales</taxon>
        <taxon>Weeksellaceae</taxon>
        <taxon>Chryseobacterium group</taxon>
        <taxon>Kaistella</taxon>
    </lineage>
</organism>
<feature type="region of interest" description="Disordered" evidence="1">
    <location>
        <begin position="56"/>
        <end position="101"/>
    </location>
</feature>
<gene>
    <name evidence="2" type="ORF">SAMN05421638_1568</name>
</gene>
<accession>A0A1I3M6X1</accession>
<name>A0A1I3M6X1_9FLAO</name>